<evidence type="ECO:0000256" key="6">
    <source>
        <dbReference type="ARBA" id="ARBA00023136"/>
    </source>
</evidence>
<evidence type="ECO:0000256" key="3">
    <source>
        <dbReference type="ARBA" id="ARBA00004370"/>
    </source>
</evidence>
<comment type="subcellular location">
    <subcellularLocation>
        <location evidence="2">Endoplasmic reticulum</location>
    </subcellularLocation>
    <subcellularLocation>
        <location evidence="3">Membrane</location>
    </subcellularLocation>
    <subcellularLocation>
        <location evidence="1">Mitochondrion</location>
    </subcellularLocation>
</comment>
<proteinExistence type="predicted"/>
<organism evidence="8 9">
    <name type="scientific">Riccia sorocarpa</name>
    <dbReference type="NCBI Taxonomy" id="122646"/>
    <lineage>
        <taxon>Eukaryota</taxon>
        <taxon>Viridiplantae</taxon>
        <taxon>Streptophyta</taxon>
        <taxon>Embryophyta</taxon>
        <taxon>Marchantiophyta</taxon>
        <taxon>Marchantiopsida</taxon>
        <taxon>Marchantiidae</taxon>
        <taxon>Marchantiales</taxon>
        <taxon>Ricciaceae</taxon>
        <taxon>Riccia</taxon>
    </lineage>
</organism>
<keyword evidence="6" id="KW-0472">Membrane</keyword>
<comment type="caution">
    <text evidence="8">The sequence shown here is derived from an EMBL/GenBank/DDBJ whole genome shotgun (WGS) entry which is preliminary data.</text>
</comment>
<feature type="compositionally biased region" description="Polar residues" evidence="7">
    <location>
        <begin position="58"/>
        <end position="73"/>
    </location>
</feature>
<dbReference type="EMBL" id="JBJQOH010000004">
    <property type="protein sequence ID" value="KAL3688828.1"/>
    <property type="molecule type" value="Genomic_DNA"/>
</dbReference>
<evidence type="ECO:0000313" key="8">
    <source>
        <dbReference type="EMBL" id="KAL3688828.1"/>
    </source>
</evidence>
<dbReference type="AlphaFoldDB" id="A0ABD3HBR0"/>
<dbReference type="Proteomes" id="UP001633002">
    <property type="component" value="Unassembled WGS sequence"/>
</dbReference>
<name>A0ABD3HBR0_9MARC</name>
<keyword evidence="4" id="KW-0256">Endoplasmic reticulum</keyword>
<keyword evidence="5" id="KW-0496">Mitochondrion</keyword>
<dbReference type="PANTHER" id="PTHR48182:SF2">
    <property type="entry name" value="PROTEIN SERAC1"/>
    <property type="match status" value="1"/>
</dbReference>
<dbReference type="InterPro" id="IPR052374">
    <property type="entry name" value="SERAC1"/>
</dbReference>
<feature type="compositionally biased region" description="Low complexity" evidence="7">
    <location>
        <begin position="129"/>
        <end position="148"/>
    </location>
</feature>
<evidence type="ECO:0000256" key="4">
    <source>
        <dbReference type="ARBA" id="ARBA00022824"/>
    </source>
</evidence>
<keyword evidence="9" id="KW-1185">Reference proteome</keyword>
<feature type="compositionally biased region" description="Basic and acidic residues" evidence="7">
    <location>
        <begin position="44"/>
        <end position="57"/>
    </location>
</feature>
<reference evidence="8 9" key="1">
    <citation type="submission" date="2024-09" db="EMBL/GenBank/DDBJ databases">
        <title>Chromosome-scale assembly of Riccia sorocarpa.</title>
        <authorList>
            <person name="Paukszto L."/>
        </authorList>
    </citation>
    <scope>NUCLEOTIDE SEQUENCE [LARGE SCALE GENOMIC DNA]</scope>
    <source>
        <strain evidence="8">LP-2024</strain>
        <tissue evidence="8">Aerial parts of the thallus</tissue>
    </source>
</reference>
<evidence type="ECO:0000256" key="7">
    <source>
        <dbReference type="SAM" id="MobiDB-lite"/>
    </source>
</evidence>
<dbReference type="Gene3D" id="3.40.50.1820">
    <property type="entry name" value="alpha/beta hydrolase"/>
    <property type="match status" value="1"/>
</dbReference>
<accession>A0ABD3HBR0</accession>
<feature type="region of interest" description="Disordered" evidence="7">
    <location>
        <begin position="18"/>
        <end position="151"/>
    </location>
</feature>
<gene>
    <name evidence="8" type="ORF">R1sor_015137</name>
</gene>
<dbReference type="GO" id="GO:0005739">
    <property type="term" value="C:mitochondrion"/>
    <property type="evidence" value="ECO:0007669"/>
    <property type="project" value="UniProtKB-SubCell"/>
</dbReference>
<dbReference type="GO" id="GO:0005783">
    <property type="term" value="C:endoplasmic reticulum"/>
    <property type="evidence" value="ECO:0007669"/>
    <property type="project" value="UniProtKB-SubCell"/>
</dbReference>
<dbReference type="InterPro" id="IPR029058">
    <property type="entry name" value="AB_hydrolase_fold"/>
</dbReference>
<evidence type="ECO:0000313" key="9">
    <source>
        <dbReference type="Proteomes" id="UP001633002"/>
    </source>
</evidence>
<dbReference type="SUPFAM" id="SSF53474">
    <property type="entry name" value="alpha/beta-Hydrolases"/>
    <property type="match status" value="1"/>
</dbReference>
<dbReference type="PANTHER" id="PTHR48182">
    <property type="entry name" value="PROTEIN SERAC1"/>
    <property type="match status" value="1"/>
</dbReference>
<evidence type="ECO:0000256" key="5">
    <source>
        <dbReference type="ARBA" id="ARBA00023128"/>
    </source>
</evidence>
<evidence type="ECO:0000256" key="2">
    <source>
        <dbReference type="ARBA" id="ARBA00004240"/>
    </source>
</evidence>
<feature type="compositionally biased region" description="Polar residues" evidence="7">
    <location>
        <begin position="33"/>
        <end position="42"/>
    </location>
</feature>
<sequence>MAAPEKVQSKAWCLPCFPRTSPRRMGAEVMPSSLRTSSSPDTTEVVRGEEHSERKDTANSSEEPLSNLAQNPQHVLEDETVPTETPSSHAGLESSMGDILQDDGLVADGGCFSTASGSVVKEDPPEATQKQVTSSKSPSSQNSSKPGPEFLMKKVNDTQSRLEGAKHPDEVFRYLEELKEIMVELKTLKEGYDQYEVEKSKKPTTGKPAPLIMSTRFQHSVALCGDVLMKLGDGFLKTSESVVKLVRSQEKTAQLVSKGFREVGQVHWAGLVLSGIAFVLDNWRLRAANKEQFKKTFNIMFLLGEYVLVVTENVQTHPTTLSDRSKRMTASIVQRAVEEIFTCIKESISEMKKDGNPLSRFLFAKITAELLESHEKRLATMFPFLDSTVALDSRDLLVKLYGMVQSIISEFTVNKSLVSAEDGGASGEDNTLGGVELTQPESKWKSNSVSGVKKFNDNLYEFVLDSNERREPKSANLVLIFFHDLQLDDSMKREEIHWKTWTFSDQPQTCWPAKMFLEDHDLVDEDVVVRSFAAKYDANIRKTEKEGRSDLYAVANNCTQLVINQVMKKLDKSQPIPPIVLVAHGYGGIVIQEMIKHAYNAARNKSDEHQIQFLKSLRGVFFYSTPHGGLKQDVFDIIVSVGSSTTSSNSSGALVKRLQQHDKHLSRSVENFIKNLNAIPEHQVIGSGVKIKTMSVVEKWNTRLEDWTGTITEEAAAGVGDVPHHIDADHFSITKPSSGDFADNKYVFVREFILTIVEDERKRTSRGDTASSVDYL</sequence>
<evidence type="ECO:0000256" key="1">
    <source>
        <dbReference type="ARBA" id="ARBA00004173"/>
    </source>
</evidence>
<dbReference type="GO" id="GO:0016020">
    <property type="term" value="C:membrane"/>
    <property type="evidence" value="ECO:0007669"/>
    <property type="project" value="UniProtKB-SubCell"/>
</dbReference>
<protein>
    <submittedName>
        <fullName evidence="8">Uncharacterized protein</fullName>
    </submittedName>
</protein>